<keyword evidence="17 19" id="KW-0406">Ion transport</keyword>
<dbReference type="GO" id="GO:1902600">
    <property type="term" value="P:proton transmembrane transport"/>
    <property type="evidence" value="ECO:0007669"/>
    <property type="project" value="UniProtKB-KW"/>
</dbReference>
<comment type="subcellular location">
    <subcellularLocation>
        <location evidence="1 19">Cell inner membrane</location>
    </subcellularLocation>
</comment>
<dbReference type="PANTHER" id="PTHR33751">
    <property type="entry name" value="CBB3-TYPE CYTOCHROME C OXIDASE SUBUNIT FIXP"/>
    <property type="match status" value="1"/>
</dbReference>
<dbReference type="Gene3D" id="1.10.760.10">
    <property type="entry name" value="Cytochrome c-like domain"/>
    <property type="match status" value="2"/>
</dbReference>
<feature type="domain" description="Cytochrome c" evidence="23">
    <location>
        <begin position="202"/>
        <end position="283"/>
    </location>
</feature>
<feature type="binding site" description="covalent" evidence="21">
    <location>
        <position position="215"/>
    </location>
    <ligand>
        <name>heme c</name>
        <dbReference type="ChEBI" id="CHEBI:61717"/>
        <label>2</label>
    </ligand>
</feature>
<keyword evidence="16 19" id="KW-0408">Iron</keyword>
<dbReference type="SUPFAM" id="SSF46626">
    <property type="entry name" value="Cytochrome c"/>
    <property type="match status" value="2"/>
</dbReference>
<dbReference type="NCBIfam" id="TIGR00782">
    <property type="entry name" value="ccoP"/>
    <property type="match status" value="1"/>
</dbReference>
<feature type="domain" description="Cytochrome c" evidence="23">
    <location>
        <begin position="107"/>
        <end position="195"/>
    </location>
</feature>
<evidence type="ECO:0000256" key="21">
    <source>
        <dbReference type="PIRSR" id="PIRSR000006-2"/>
    </source>
</evidence>
<keyword evidence="4 19" id="KW-0813">Transport</keyword>
<feature type="binding site" description="covalent" evidence="21">
    <location>
        <position position="120"/>
    </location>
    <ligand>
        <name>heme c</name>
        <dbReference type="ChEBI" id="CHEBI:61717"/>
        <label>1</label>
    </ligand>
</feature>
<dbReference type="InterPro" id="IPR009056">
    <property type="entry name" value="Cyt_c-like_dom"/>
</dbReference>
<evidence type="ECO:0000256" key="13">
    <source>
        <dbReference type="ARBA" id="ARBA00022982"/>
    </source>
</evidence>
<evidence type="ECO:0000259" key="23">
    <source>
        <dbReference type="PROSITE" id="PS51007"/>
    </source>
</evidence>
<feature type="binding site" description="covalent" evidence="21">
    <location>
        <position position="218"/>
    </location>
    <ligand>
        <name>heme c</name>
        <dbReference type="ChEBI" id="CHEBI:61717"/>
        <label>2</label>
    </ligand>
</feature>
<comment type="subunit">
    <text evidence="19">Component of the cbb3-type cytochrome c oxidase.</text>
</comment>
<feature type="binding site" description="axial binding residue" evidence="20">
    <location>
        <position position="172"/>
    </location>
    <ligand>
        <name>heme c</name>
        <dbReference type="ChEBI" id="CHEBI:61717"/>
        <label>2</label>
    </ligand>
    <ligandPart>
        <name>Fe</name>
        <dbReference type="ChEBI" id="CHEBI:18248"/>
    </ligandPart>
</feature>
<dbReference type="Pfam" id="PF14715">
    <property type="entry name" value="FixP_N"/>
    <property type="match status" value="1"/>
</dbReference>
<dbReference type="Pfam" id="PF13442">
    <property type="entry name" value="Cytochrome_CBB3"/>
    <property type="match status" value="2"/>
</dbReference>
<dbReference type="Proteomes" id="UP000050471">
    <property type="component" value="Unassembled WGS sequence"/>
</dbReference>
<feature type="binding site" description="axial binding residue" evidence="20">
    <location>
        <position position="124"/>
    </location>
    <ligand>
        <name>heme c</name>
        <dbReference type="ChEBI" id="CHEBI:61717"/>
        <label>1</label>
    </ligand>
    <ligandPart>
        <name>Fe</name>
        <dbReference type="ChEBI" id="CHEBI:18248"/>
    </ligandPart>
</feature>
<dbReference type="AlphaFoldDB" id="A0A0N8IBX7"/>
<dbReference type="EMBL" id="LKBA01000004">
    <property type="protein sequence ID" value="KPN64339.1"/>
    <property type="molecule type" value="Genomic_DNA"/>
</dbReference>
<dbReference type="GO" id="GO:0005886">
    <property type="term" value="C:plasma membrane"/>
    <property type="evidence" value="ECO:0007669"/>
    <property type="project" value="UniProtKB-SubCell"/>
</dbReference>
<evidence type="ECO:0000256" key="22">
    <source>
        <dbReference type="SAM" id="Phobius"/>
    </source>
</evidence>
<reference evidence="24 25" key="1">
    <citation type="submission" date="2015-09" db="EMBL/GenBank/DDBJ databases">
        <title>Draft genome sequence of Aliiroseovarius crassostreae CV919-312TSm, the causative agent of Roseovarius Oyster Disease (formerly Juvenile Oyster Disease).</title>
        <authorList>
            <person name="Kessner L."/>
            <person name="Spinard E."/>
            <person name="Nelson D."/>
        </authorList>
    </citation>
    <scope>NUCLEOTIDE SEQUENCE [LARGE SCALE GENOMIC DNA]</scope>
    <source>
        <strain evidence="24 25">CV919-312</strain>
    </source>
</reference>
<keyword evidence="10 19" id="KW-0479">Metal-binding</keyword>
<evidence type="ECO:0000256" key="7">
    <source>
        <dbReference type="ARBA" id="ARBA00022617"/>
    </source>
</evidence>
<dbReference type="InterPro" id="IPR038414">
    <property type="entry name" value="CcoP_N_sf"/>
</dbReference>
<evidence type="ECO:0000256" key="4">
    <source>
        <dbReference type="ARBA" id="ARBA00022448"/>
    </source>
</evidence>
<evidence type="ECO:0000256" key="20">
    <source>
        <dbReference type="PIRSR" id="PIRSR000006-1"/>
    </source>
</evidence>
<dbReference type="GO" id="GO:0016491">
    <property type="term" value="F:oxidoreductase activity"/>
    <property type="evidence" value="ECO:0007669"/>
    <property type="project" value="UniProtKB-KW"/>
</dbReference>
<dbReference type="GO" id="GO:0020037">
    <property type="term" value="F:heme binding"/>
    <property type="evidence" value="ECO:0007669"/>
    <property type="project" value="InterPro"/>
</dbReference>
<dbReference type="InterPro" id="IPR004678">
    <property type="entry name" value="Cyt_c_oxidase_cbb3_su3"/>
</dbReference>
<evidence type="ECO:0000256" key="12">
    <source>
        <dbReference type="ARBA" id="ARBA00022781"/>
    </source>
</evidence>
<name>A0A0N8IBX7_9RHOB</name>
<dbReference type="UniPathway" id="UPA00705"/>
<dbReference type="PIRSF" id="PIRSF000006">
    <property type="entry name" value="Cbb3-Cox_fixP"/>
    <property type="match status" value="1"/>
</dbReference>
<evidence type="ECO:0000256" key="10">
    <source>
        <dbReference type="ARBA" id="ARBA00022723"/>
    </source>
</evidence>
<keyword evidence="25" id="KW-1185">Reference proteome</keyword>
<dbReference type="InterPro" id="IPR008168">
    <property type="entry name" value="Cyt_C_IC"/>
</dbReference>
<evidence type="ECO:0000256" key="14">
    <source>
        <dbReference type="ARBA" id="ARBA00022989"/>
    </source>
</evidence>
<keyword evidence="11" id="KW-0677">Repeat</keyword>
<dbReference type="PANTHER" id="PTHR33751:SF1">
    <property type="entry name" value="CBB3-TYPE CYTOCHROME C OXIDASE SUBUNIT FIXP"/>
    <property type="match status" value="1"/>
</dbReference>
<evidence type="ECO:0000256" key="2">
    <source>
        <dbReference type="ARBA" id="ARBA00004673"/>
    </source>
</evidence>
<dbReference type="PRINTS" id="PR00605">
    <property type="entry name" value="CYTCHROMECIC"/>
</dbReference>
<keyword evidence="6 19" id="KW-0997">Cell inner membrane</keyword>
<organism evidence="24 25">
    <name type="scientific">Aliiroseovarius crassostreae</name>
    <dbReference type="NCBI Taxonomy" id="154981"/>
    <lineage>
        <taxon>Bacteria</taxon>
        <taxon>Pseudomonadati</taxon>
        <taxon>Pseudomonadota</taxon>
        <taxon>Alphaproteobacteria</taxon>
        <taxon>Rhodobacterales</taxon>
        <taxon>Paracoccaceae</taxon>
        <taxon>Aliiroseovarius</taxon>
    </lineage>
</organism>
<evidence type="ECO:0000313" key="25">
    <source>
        <dbReference type="Proteomes" id="UP000050471"/>
    </source>
</evidence>
<evidence type="ECO:0000256" key="16">
    <source>
        <dbReference type="ARBA" id="ARBA00023004"/>
    </source>
</evidence>
<evidence type="ECO:0000256" key="8">
    <source>
        <dbReference type="ARBA" id="ARBA00022660"/>
    </source>
</evidence>
<keyword evidence="13 19" id="KW-0249">Electron transport</keyword>
<dbReference type="RefSeq" id="WP_055188489.1">
    <property type="nucleotide sequence ID" value="NZ_FPBS01000001.1"/>
</dbReference>
<keyword evidence="8 19" id="KW-0679">Respiratory chain</keyword>
<dbReference type="Gene3D" id="6.10.280.130">
    <property type="match status" value="1"/>
</dbReference>
<keyword evidence="15 19" id="KW-0560">Oxidoreductase</keyword>
<dbReference type="GO" id="GO:0005506">
    <property type="term" value="F:iron ion binding"/>
    <property type="evidence" value="ECO:0007669"/>
    <property type="project" value="InterPro"/>
</dbReference>
<dbReference type="InterPro" id="IPR036909">
    <property type="entry name" value="Cyt_c-like_dom_sf"/>
</dbReference>
<dbReference type="PROSITE" id="PS51007">
    <property type="entry name" value="CYTC"/>
    <property type="match status" value="2"/>
</dbReference>
<comment type="similarity">
    <text evidence="3 19">Belongs to the CcoP / FixP family.</text>
</comment>
<dbReference type="GO" id="GO:0009055">
    <property type="term" value="F:electron transfer activity"/>
    <property type="evidence" value="ECO:0007669"/>
    <property type="project" value="InterPro"/>
</dbReference>
<evidence type="ECO:0000256" key="15">
    <source>
        <dbReference type="ARBA" id="ARBA00023002"/>
    </source>
</evidence>
<proteinExistence type="inferred from homology"/>
<evidence type="ECO:0000256" key="11">
    <source>
        <dbReference type="ARBA" id="ARBA00022737"/>
    </source>
</evidence>
<evidence type="ECO:0000313" key="24">
    <source>
        <dbReference type="EMBL" id="KPN64339.1"/>
    </source>
</evidence>
<keyword evidence="5 19" id="KW-1003">Cell membrane</keyword>
<feature type="transmembrane region" description="Helical" evidence="22">
    <location>
        <begin position="31"/>
        <end position="53"/>
    </location>
</feature>
<comment type="function">
    <text evidence="19">C-type cytochrome. Part of the cbb3-type cytochrome c oxidase complex.</text>
</comment>
<feature type="binding site" description="covalent" evidence="21">
    <location>
        <position position="123"/>
    </location>
    <ligand>
        <name>heme c</name>
        <dbReference type="ChEBI" id="CHEBI:61717"/>
        <label>1</label>
    </ligand>
</feature>
<dbReference type="InterPro" id="IPR050597">
    <property type="entry name" value="Cytochrome_c_Oxidase_Subunit"/>
</dbReference>
<evidence type="ECO:0000256" key="17">
    <source>
        <dbReference type="ARBA" id="ARBA00023065"/>
    </source>
</evidence>
<evidence type="ECO:0000256" key="5">
    <source>
        <dbReference type="ARBA" id="ARBA00022475"/>
    </source>
</evidence>
<comment type="caution">
    <text evidence="24">The sequence shown here is derived from an EMBL/GenBank/DDBJ whole genome shotgun (WGS) entry which is preliminary data.</text>
</comment>
<gene>
    <name evidence="24" type="ORF">AKJ29_17080</name>
</gene>
<keyword evidence="9 22" id="KW-0812">Transmembrane</keyword>
<dbReference type="OrthoDB" id="9811281at2"/>
<evidence type="ECO:0000256" key="19">
    <source>
        <dbReference type="PIRNR" id="PIRNR000006"/>
    </source>
</evidence>
<comment type="pathway">
    <text evidence="2 19">Energy metabolism; oxidative phosphorylation.</text>
</comment>
<feature type="binding site" description="axial binding residue" evidence="20">
    <location>
        <position position="260"/>
    </location>
    <ligand>
        <name>heme c</name>
        <dbReference type="ChEBI" id="CHEBI:61717"/>
        <label>1</label>
    </ligand>
    <ligandPart>
        <name>Fe</name>
        <dbReference type="ChEBI" id="CHEBI:18248"/>
    </ligandPart>
</feature>
<evidence type="ECO:0000256" key="3">
    <source>
        <dbReference type="ARBA" id="ARBA00006113"/>
    </source>
</evidence>
<keyword evidence="7 19" id="KW-0349">Heme</keyword>
<sequence length="286" mass="31130">MSKKPVEKKEIETTGHEWDGIQEFNNPLPRWWVWIFYITIVWGVWYTIAYPAWPLIKGATAGYLGYSTRGEVAAEIQRFDEMNASINAELAAADLTEIQPGTELYNYASQSGRATFATWCSQCHGAGADGAVGYPNLLDDDWLWGGDIEAIHTTIQNGIRDVSNDDTRLNDMPAHEDLLEAEEITQVVDYVLSLSGGEADAANVEAGAVVFEDNCSSCHAAGGVGDRDMGGPNLTDFIWLYGGDKETITESVTKGRTGVMPAWSAKLTEAQIKGVAVYVHQLGGGE</sequence>
<keyword evidence="12 19" id="KW-0375">Hydrogen ion transport</keyword>
<evidence type="ECO:0000256" key="6">
    <source>
        <dbReference type="ARBA" id="ARBA00022519"/>
    </source>
</evidence>
<evidence type="ECO:0000256" key="1">
    <source>
        <dbReference type="ARBA" id="ARBA00004533"/>
    </source>
</evidence>
<protein>
    <recommendedName>
        <fullName evidence="19">Cbb3-type cytochrome c oxidase subunit</fullName>
    </recommendedName>
</protein>
<feature type="binding site" description="axial binding residue" evidence="20">
    <location>
        <position position="219"/>
    </location>
    <ligand>
        <name>heme c</name>
        <dbReference type="ChEBI" id="CHEBI:61717"/>
        <label>2</label>
    </ligand>
    <ligandPart>
        <name>Fe</name>
        <dbReference type="ChEBI" id="CHEBI:18248"/>
    </ligandPart>
</feature>
<accession>A0A0N8IBX7</accession>
<evidence type="ECO:0000256" key="18">
    <source>
        <dbReference type="ARBA" id="ARBA00023136"/>
    </source>
</evidence>
<keyword evidence="18 19" id="KW-0472">Membrane</keyword>
<dbReference type="InterPro" id="IPR032858">
    <property type="entry name" value="CcoP_N"/>
</dbReference>
<evidence type="ECO:0000256" key="9">
    <source>
        <dbReference type="ARBA" id="ARBA00022692"/>
    </source>
</evidence>
<dbReference type="STRING" id="154981.AKJ29_17080"/>
<dbReference type="GO" id="GO:0006119">
    <property type="term" value="P:oxidative phosphorylation"/>
    <property type="evidence" value="ECO:0007669"/>
    <property type="project" value="UniProtKB-UniPathway"/>
</dbReference>
<keyword evidence="14 22" id="KW-1133">Transmembrane helix</keyword>
<comment type="cofactor">
    <cofactor evidence="19 21">
        <name>heme c</name>
        <dbReference type="ChEBI" id="CHEBI:61717"/>
    </cofactor>
    <text evidence="19 21">Binds 2 heme C groups per subunit.</text>
</comment>